<dbReference type="PANTHER" id="PTHR30461">
    <property type="entry name" value="DNA-INVERTASE FROM LAMBDOID PROPHAGE"/>
    <property type="match status" value="1"/>
</dbReference>
<dbReference type="PANTHER" id="PTHR30461:SF23">
    <property type="entry name" value="DNA RECOMBINASE-RELATED"/>
    <property type="match status" value="1"/>
</dbReference>
<evidence type="ECO:0000313" key="3">
    <source>
        <dbReference type="EMBL" id="GHO47543.1"/>
    </source>
</evidence>
<dbReference type="CDD" id="cd00338">
    <property type="entry name" value="Ser_Recombinase"/>
    <property type="match status" value="1"/>
</dbReference>
<feature type="domain" description="Recombinase" evidence="2">
    <location>
        <begin position="171"/>
        <end position="308"/>
    </location>
</feature>
<dbReference type="SMART" id="SM00857">
    <property type="entry name" value="Resolvase"/>
    <property type="match status" value="1"/>
</dbReference>
<feature type="domain" description="Resolvase/invertase-type recombinase catalytic" evidence="1">
    <location>
        <begin position="13"/>
        <end position="164"/>
    </location>
</feature>
<dbReference type="RefSeq" id="WP_220196811.1">
    <property type="nucleotide sequence ID" value="NZ_BNJF01000003.1"/>
</dbReference>
<proteinExistence type="predicted"/>
<organism evidence="3 4">
    <name type="scientific">Ktedonospora formicarum</name>
    <dbReference type="NCBI Taxonomy" id="2778364"/>
    <lineage>
        <taxon>Bacteria</taxon>
        <taxon>Bacillati</taxon>
        <taxon>Chloroflexota</taxon>
        <taxon>Ktedonobacteria</taxon>
        <taxon>Ktedonobacterales</taxon>
        <taxon>Ktedonobacteraceae</taxon>
        <taxon>Ktedonospora</taxon>
    </lineage>
</organism>
<dbReference type="PROSITE" id="PS51736">
    <property type="entry name" value="RECOMBINASES_3"/>
    <property type="match status" value="1"/>
</dbReference>
<protein>
    <recommendedName>
        <fullName evidence="5">Recombinase family protein</fullName>
    </recommendedName>
</protein>
<keyword evidence="4" id="KW-1185">Reference proteome</keyword>
<dbReference type="Pfam" id="PF00239">
    <property type="entry name" value="Resolvase"/>
    <property type="match status" value="1"/>
</dbReference>
<dbReference type="AlphaFoldDB" id="A0A8J3I5Q0"/>
<evidence type="ECO:0000313" key="4">
    <source>
        <dbReference type="Proteomes" id="UP000612362"/>
    </source>
</evidence>
<dbReference type="InterPro" id="IPR006119">
    <property type="entry name" value="Resolv_N"/>
</dbReference>
<sequence length="308" mass="34553">MTQQVSAHHLSRLAYLYVRQSTLQQVLENTESTARQYALRERALALGWSQERIVVIDQDLGHSGASTADHLGFQRLVAEVGLGQVGLVLGLEVSRLARNSSDWHQLLEICALTRTLILDEEGLYDPATFNDRLLLGLKGTMSEAELFILRARLQGGILNKARRGALKLTLPIGFVYTETDVVVLDPDLQVQASIREVFRSFAHTGSAFTTVRHFRQQHLLFPRRLRRGAHQGELVWAEIEHHDVLRLLHHPAYAGAYVYGRSRTTKTADGKLHIQDVPRANWVALVREAHVGYISWEDFESVAAAANG</sequence>
<dbReference type="SUPFAM" id="SSF53041">
    <property type="entry name" value="Resolvase-like"/>
    <property type="match status" value="1"/>
</dbReference>
<dbReference type="Proteomes" id="UP000612362">
    <property type="component" value="Unassembled WGS sequence"/>
</dbReference>
<dbReference type="InterPro" id="IPR038109">
    <property type="entry name" value="DNA_bind_recomb_sf"/>
</dbReference>
<name>A0A8J3I5Q0_9CHLR</name>
<dbReference type="InterPro" id="IPR011109">
    <property type="entry name" value="DNA_bind_recombinase_dom"/>
</dbReference>
<comment type="caution">
    <text evidence="3">The sequence shown here is derived from an EMBL/GenBank/DDBJ whole genome shotgun (WGS) entry which is preliminary data.</text>
</comment>
<dbReference type="Gene3D" id="3.40.50.1390">
    <property type="entry name" value="Resolvase, N-terminal catalytic domain"/>
    <property type="match status" value="1"/>
</dbReference>
<dbReference type="GO" id="GO:0003677">
    <property type="term" value="F:DNA binding"/>
    <property type="evidence" value="ECO:0007669"/>
    <property type="project" value="InterPro"/>
</dbReference>
<dbReference type="InterPro" id="IPR036162">
    <property type="entry name" value="Resolvase-like_N_sf"/>
</dbReference>
<gene>
    <name evidence="3" type="ORF">KSX_57060</name>
</gene>
<reference evidence="3" key="1">
    <citation type="submission" date="2020-10" db="EMBL/GenBank/DDBJ databases">
        <title>Taxonomic study of unclassified bacteria belonging to the class Ktedonobacteria.</title>
        <authorList>
            <person name="Yabe S."/>
            <person name="Wang C.M."/>
            <person name="Zheng Y."/>
            <person name="Sakai Y."/>
            <person name="Cavaletti L."/>
            <person name="Monciardini P."/>
            <person name="Donadio S."/>
        </authorList>
    </citation>
    <scope>NUCLEOTIDE SEQUENCE</scope>
    <source>
        <strain evidence="3">SOSP1-1</strain>
    </source>
</reference>
<dbReference type="Gene3D" id="3.90.1750.20">
    <property type="entry name" value="Putative Large Serine Recombinase, Chain B, Domain 2"/>
    <property type="match status" value="1"/>
</dbReference>
<dbReference type="Pfam" id="PF07508">
    <property type="entry name" value="Recombinase"/>
    <property type="match status" value="1"/>
</dbReference>
<dbReference type="GO" id="GO:0000150">
    <property type="term" value="F:DNA strand exchange activity"/>
    <property type="evidence" value="ECO:0007669"/>
    <property type="project" value="InterPro"/>
</dbReference>
<accession>A0A8J3I5Q0</accession>
<evidence type="ECO:0000259" key="1">
    <source>
        <dbReference type="PROSITE" id="PS51736"/>
    </source>
</evidence>
<dbReference type="EMBL" id="BNJF01000003">
    <property type="protein sequence ID" value="GHO47543.1"/>
    <property type="molecule type" value="Genomic_DNA"/>
</dbReference>
<dbReference type="InterPro" id="IPR050639">
    <property type="entry name" value="SSR_resolvase"/>
</dbReference>
<dbReference type="PROSITE" id="PS51737">
    <property type="entry name" value="RECOMBINASE_DNA_BIND"/>
    <property type="match status" value="1"/>
</dbReference>
<evidence type="ECO:0000259" key="2">
    <source>
        <dbReference type="PROSITE" id="PS51737"/>
    </source>
</evidence>
<evidence type="ECO:0008006" key="5">
    <source>
        <dbReference type="Google" id="ProtNLM"/>
    </source>
</evidence>